<feature type="chain" id="PRO_5046720404" description="peptidylprolyl isomerase" evidence="7">
    <location>
        <begin position="28"/>
        <end position="296"/>
    </location>
</feature>
<dbReference type="InterPro" id="IPR050245">
    <property type="entry name" value="PrsA_foldase"/>
</dbReference>
<feature type="domain" description="PpiC" evidence="8">
    <location>
        <begin position="152"/>
        <end position="253"/>
    </location>
</feature>
<dbReference type="EC" id="5.2.1.8" evidence="2"/>
<comment type="caution">
    <text evidence="9">The sequence shown here is derived from an EMBL/GenBank/DDBJ whole genome shotgun (WGS) entry which is preliminary data.</text>
</comment>
<dbReference type="SUPFAM" id="SSF54534">
    <property type="entry name" value="FKBP-like"/>
    <property type="match status" value="1"/>
</dbReference>
<dbReference type="PANTHER" id="PTHR47245">
    <property type="entry name" value="PEPTIDYLPROLYL ISOMERASE"/>
    <property type="match status" value="1"/>
</dbReference>
<keyword evidence="5 6" id="KW-0413">Isomerase</keyword>
<keyword evidence="10" id="KW-1185">Reference proteome</keyword>
<evidence type="ECO:0000256" key="2">
    <source>
        <dbReference type="ARBA" id="ARBA00013194"/>
    </source>
</evidence>
<proteinExistence type="predicted"/>
<evidence type="ECO:0000256" key="3">
    <source>
        <dbReference type="ARBA" id="ARBA00022729"/>
    </source>
</evidence>
<keyword evidence="3 7" id="KW-0732">Signal</keyword>
<organism evidence="9 10">
    <name type="scientific">Psychrilyobacter piezotolerans</name>
    <dbReference type="NCBI Taxonomy" id="2293438"/>
    <lineage>
        <taxon>Bacteria</taxon>
        <taxon>Fusobacteriati</taxon>
        <taxon>Fusobacteriota</taxon>
        <taxon>Fusobacteriia</taxon>
        <taxon>Fusobacteriales</taxon>
        <taxon>Fusobacteriaceae</taxon>
        <taxon>Psychrilyobacter</taxon>
    </lineage>
</organism>
<dbReference type="EMBL" id="QUAJ01000024">
    <property type="protein sequence ID" value="REI40117.1"/>
    <property type="molecule type" value="Genomic_DNA"/>
</dbReference>
<keyword evidence="4 6" id="KW-0697">Rotamase</keyword>
<evidence type="ECO:0000256" key="5">
    <source>
        <dbReference type="ARBA" id="ARBA00023235"/>
    </source>
</evidence>
<dbReference type="InterPro" id="IPR046357">
    <property type="entry name" value="PPIase_dom_sf"/>
</dbReference>
<dbReference type="InterPro" id="IPR000297">
    <property type="entry name" value="PPIase_PpiC"/>
</dbReference>
<dbReference type="PANTHER" id="PTHR47245:SF1">
    <property type="entry name" value="FOLDASE PROTEIN PRSA"/>
    <property type="match status" value="1"/>
</dbReference>
<dbReference type="Pfam" id="PF13616">
    <property type="entry name" value="Rotamase_3"/>
    <property type="match status" value="1"/>
</dbReference>
<dbReference type="PROSITE" id="PS51257">
    <property type="entry name" value="PROKAR_LIPOPROTEIN"/>
    <property type="match status" value="1"/>
</dbReference>
<dbReference type="SUPFAM" id="SSF109998">
    <property type="entry name" value="Triger factor/SurA peptide-binding domain-like"/>
    <property type="match status" value="1"/>
</dbReference>
<dbReference type="InterPro" id="IPR027304">
    <property type="entry name" value="Trigger_fact/SurA_dom_sf"/>
</dbReference>
<protein>
    <recommendedName>
        <fullName evidence="2">peptidylprolyl isomerase</fullName>
        <ecNumber evidence="2">5.2.1.8</ecNumber>
    </recommendedName>
</protein>
<evidence type="ECO:0000256" key="6">
    <source>
        <dbReference type="PROSITE-ProRule" id="PRU00278"/>
    </source>
</evidence>
<name>A0ABX9KF77_9FUSO</name>
<evidence type="ECO:0000256" key="1">
    <source>
        <dbReference type="ARBA" id="ARBA00000971"/>
    </source>
</evidence>
<sequence length="296" mass="33688">MKIINKRGKKMKKMAIILIIASLVLTACNKKEGGVKTKDESNVIMVIGNENLTESELQEKIDTLPAQYKEYSKSEKGRAALIEEISVRKMLKQEAVKTGIENTESYKKDLEGIKEDLLISHVVNKKIVEGVKLTESELKAEYEKNKENFKTPEQIKAAHILINVSDDMTEAEKKDAEKRAEKILTEVTPANFSEMAKKYSEGPTSENGGELGWFDKTSMVKEFADAAFTGVPEKIYGTVVETQFGYHIIYIEDKKEAGYLSFEDVKPSLEKELLNKKRAEEYRAWVEELKKEYIKK</sequence>
<evidence type="ECO:0000256" key="7">
    <source>
        <dbReference type="SAM" id="SignalP"/>
    </source>
</evidence>
<evidence type="ECO:0000256" key="4">
    <source>
        <dbReference type="ARBA" id="ARBA00023110"/>
    </source>
</evidence>
<feature type="signal peptide" evidence="7">
    <location>
        <begin position="1"/>
        <end position="27"/>
    </location>
</feature>
<evidence type="ECO:0000313" key="10">
    <source>
        <dbReference type="Proteomes" id="UP000263486"/>
    </source>
</evidence>
<dbReference type="Gene3D" id="3.10.50.40">
    <property type="match status" value="1"/>
</dbReference>
<reference evidence="9 10" key="1">
    <citation type="submission" date="2018-08" db="EMBL/GenBank/DDBJ databases">
        <title>Draft genome sequence of Psychrilyobacter sp. strain SD5 isolated from Black Sea water.</title>
        <authorList>
            <person name="Yadav S."/>
            <person name="Villanueva L."/>
            <person name="Damste J.S.S."/>
        </authorList>
    </citation>
    <scope>NUCLEOTIDE SEQUENCE [LARGE SCALE GENOMIC DNA]</scope>
    <source>
        <strain evidence="9 10">SD5</strain>
    </source>
</reference>
<dbReference type="PROSITE" id="PS50198">
    <property type="entry name" value="PPIC_PPIASE_2"/>
    <property type="match status" value="1"/>
</dbReference>
<evidence type="ECO:0000313" key="9">
    <source>
        <dbReference type="EMBL" id="REI40117.1"/>
    </source>
</evidence>
<comment type="catalytic activity">
    <reaction evidence="1">
        <text>[protein]-peptidylproline (omega=180) = [protein]-peptidylproline (omega=0)</text>
        <dbReference type="Rhea" id="RHEA:16237"/>
        <dbReference type="Rhea" id="RHEA-COMP:10747"/>
        <dbReference type="Rhea" id="RHEA-COMP:10748"/>
        <dbReference type="ChEBI" id="CHEBI:83833"/>
        <dbReference type="ChEBI" id="CHEBI:83834"/>
        <dbReference type="EC" id="5.2.1.8"/>
    </reaction>
</comment>
<gene>
    <name evidence="9" type="ORF">DYH56_12275</name>
</gene>
<dbReference type="Proteomes" id="UP000263486">
    <property type="component" value="Unassembled WGS sequence"/>
</dbReference>
<accession>A0ABX9KF77</accession>
<evidence type="ECO:0000259" key="8">
    <source>
        <dbReference type="PROSITE" id="PS50198"/>
    </source>
</evidence>